<dbReference type="PROSITE" id="PS51534">
    <property type="entry name" value="SEFIR"/>
    <property type="match status" value="1"/>
</dbReference>
<dbReference type="Pfam" id="PF08357">
    <property type="entry name" value="SEFIR"/>
    <property type="match status" value="1"/>
</dbReference>
<feature type="domain" description="SEFIR" evidence="2">
    <location>
        <begin position="371"/>
        <end position="512"/>
    </location>
</feature>
<feature type="compositionally biased region" description="Polar residues" evidence="1">
    <location>
        <begin position="1"/>
        <end position="10"/>
    </location>
</feature>
<dbReference type="InterPro" id="IPR013568">
    <property type="entry name" value="SEFIR_dom"/>
</dbReference>
<dbReference type="Gene3D" id="3.40.50.11530">
    <property type="match status" value="1"/>
</dbReference>
<proteinExistence type="predicted"/>
<keyword evidence="4" id="KW-1185">Reference proteome</keyword>
<reference evidence="3 4" key="1">
    <citation type="journal article" date="2022" name="Gigascience">
        <title>A chromosome-level genome assembly and annotation of the desert horned lizard, Phrynosoma platyrhinos, provides insight into chromosomal rearrangements among reptiles.</title>
        <authorList>
            <person name="Koochekian N."/>
            <person name="Ascanio A."/>
            <person name="Farleigh K."/>
            <person name="Card D.C."/>
            <person name="Schield D.R."/>
            <person name="Castoe T.A."/>
            <person name="Jezkova T."/>
        </authorList>
    </citation>
    <scope>NUCLEOTIDE SEQUENCE [LARGE SCALE GENOMIC DNA]</scope>
    <source>
        <strain evidence="3">NK-2021</strain>
    </source>
</reference>
<dbReference type="PANTHER" id="PTHR34257">
    <property type="entry name" value="ADAPTER PROTEIN CIKS"/>
    <property type="match status" value="1"/>
</dbReference>
<feature type="compositionally biased region" description="Polar residues" evidence="1">
    <location>
        <begin position="153"/>
        <end position="162"/>
    </location>
</feature>
<comment type="caution">
    <text evidence="3">The sequence shown here is derived from an EMBL/GenBank/DDBJ whole genome shotgun (WGS) entry which is preliminary data.</text>
</comment>
<evidence type="ECO:0000256" key="1">
    <source>
        <dbReference type="SAM" id="MobiDB-lite"/>
    </source>
</evidence>
<name>A0ABQ7SXN9_PHRPL</name>
<evidence type="ECO:0000259" key="2">
    <source>
        <dbReference type="PROSITE" id="PS51534"/>
    </source>
</evidence>
<accession>A0ABQ7SXN9</accession>
<feature type="region of interest" description="Disordered" evidence="1">
    <location>
        <begin position="1"/>
        <end position="47"/>
    </location>
</feature>
<dbReference type="Proteomes" id="UP000826234">
    <property type="component" value="Unassembled WGS sequence"/>
</dbReference>
<gene>
    <name evidence="3" type="ORF">JD844_024341</name>
</gene>
<dbReference type="EMBL" id="JAIPUX010003289">
    <property type="protein sequence ID" value="KAH0622225.1"/>
    <property type="molecule type" value="Genomic_DNA"/>
</dbReference>
<organism evidence="3 4">
    <name type="scientific">Phrynosoma platyrhinos</name>
    <name type="common">Desert horned lizard</name>
    <dbReference type="NCBI Taxonomy" id="52577"/>
    <lineage>
        <taxon>Eukaryota</taxon>
        <taxon>Metazoa</taxon>
        <taxon>Chordata</taxon>
        <taxon>Craniata</taxon>
        <taxon>Vertebrata</taxon>
        <taxon>Euteleostomi</taxon>
        <taxon>Lepidosauria</taxon>
        <taxon>Squamata</taxon>
        <taxon>Bifurcata</taxon>
        <taxon>Unidentata</taxon>
        <taxon>Episquamata</taxon>
        <taxon>Toxicofera</taxon>
        <taxon>Iguania</taxon>
        <taxon>Phrynosomatidae</taxon>
        <taxon>Phrynosomatinae</taxon>
        <taxon>Phrynosoma</taxon>
    </lineage>
</organism>
<dbReference type="InterPro" id="IPR053047">
    <property type="entry name" value="E3_ubiq_ligase_TRAF3IP2"/>
</dbReference>
<evidence type="ECO:0000313" key="3">
    <source>
        <dbReference type="EMBL" id="KAH0622225.1"/>
    </source>
</evidence>
<sequence length="536" mass="60828">MTSFTGSVKSRSIPVEVDETGDWSSFPEHSAEESLDPSDENMGSYSSSHEVAGQSCFFKHPSGLDHNNTVLEAHDHNFQQKCQDSRRELFPDPSCESVASSRLNLLAANTTNQLLRSRPLAVCPDTGQNSDSLHRSSSDHSQSSLGESHDSMESSQAQSNRTPLDLQTEDAGYDSQPPDVMGIRQLEPPLPLTSLFNLRDLPRPLMSREFPQVDPRPYPVLPQIPRPPISPQAQWHPRYYIPDDAYCQNPYGQTPQHHFANPPQQQHPMPGPCVPARQIIPNYSNPYALKCNQEKLPQRQISSAERLRFHGQFQNQLVDGRPFGAHEDLYRCPPDSVAQANIPLCPVAIPGPLRNFEVRGTLKTSNLPEELRKVFITYSVDAAVEVMKFVNFLFVNGFQTAIDIFEDTVRGIDIIKWMERYLSDKTVMIIIAISPKYKQDVEGAESQLDRDEHGLHTKYIHRMMQIEFIQQGSMNFRFIPVLFPNAKKEHVPTWLQNTHIYSWPQNKKNILLRLLREEEYVAPPIGPLPTLQVVPL</sequence>
<dbReference type="PANTHER" id="PTHR34257:SF2">
    <property type="entry name" value="E3 UBIQUITIN LIGASE TRAF3IP2"/>
    <property type="match status" value="1"/>
</dbReference>
<evidence type="ECO:0000313" key="4">
    <source>
        <dbReference type="Proteomes" id="UP000826234"/>
    </source>
</evidence>
<protein>
    <recommendedName>
        <fullName evidence="2">SEFIR domain-containing protein</fullName>
    </recommendedName>
</protein>
<feature type="region of interest" description="Disordered" evidence="1">
    <location>
        <begin position="118"/>
        <end position="185"/>
    </location>
</feature>